<dbReference type="AlphaFoldDB" id="A0A1H4AKW9"/>
<evidence type="ECO:0000259" key="5">
    <source>
        <dbReference type="PROSITE" id="PS50893"/>
    </source>
</evidence>
<comment type="similarity">
    <text evidence="1">Belongs to the ABC transporter superfamily.</text>
</comment>
<dbReference type="InterPro" id="IPR003439">
    <property type="entry name" value="ABC_transporter-like_ATP-bd"/>
</dbReference>
<proteinExistence type="inferred from homology"/>
<dbReference type="InterPro" id="IPR003593">
    <property type="entry name" value="AAA+_ATPase"/>
</dbReference>
<gene>
    <name evidence="6" type="ORF">SAMN05421743_104124</name>
</gene>
<evidence type="ECO:0000256" key="3">
    <source>
        <dbReference type="ARBA" id="ARBA00022741"/>
    </source>
</evidence>
<dbReference type="GO" id="GO:0055085">
    <property type="term" value="P:transmembrane transport"/>
    <property type="evidence" value="ECO:0007669"/>
    <property type="project" value="UniProtKB-ARBA"/>
</dbReference>
<dbReference type="Gene3D" id="3.40.50.300">
    <property type="entry name" value="P-loop containing nucleotide triphosphate hydrolases"/>
    <property type="match status" value="1"/>
</dbReference>
<keyword evidence="7" id="KW-1185">Reference proteome</keyword>
<dbReference type="Proteomes" id="UP000198584">
    <property type="component" value="Unassembled WGS sequence"/>
</dbReference>
<dbReference type="PANTHER" id="PTHR43776">
    <property type="entry name" value="TRANSPORT ATP-BINDING PROTEIN"/>
    <property type="match status" value="1"/>
</dbReference>
<dbReference type="SUPFAM" id="SSF52540">
    <property type="entry name" value="P-loop containing nucleoside triphosphate hydrolases"/>
    <property type="match status" value="1"/>
</dbReference>
<dbReference type="InterPro" id="IPR017871">
    <property type="entry name" value="ABC_transporter-like_CS"/>
</dbReference>
<protein>
    <submittedName>
        <fullName evidence="6">Oligopeptide transport system ATP-binding protein</fullName>
    </submittedName>
</protein>
<dbReference type="PANTHER" id="PTHR43776:SF8">
    <property type="entry name" value="ABC TRANSPORTER, ATP-BINDING PROTEIN"/>
    <property type="match status" value="1"/>
</dbReference>
<dbReference type="InterPro" id="IPR027417">
    <property type="entry name" value="P-loop_NTPase"/>
</dbReference>
<dbReference type="NCBIfam" id="NF008453">
    <property type="entry name" value="PRK11308.1"/>
    <property type="match status" value="1"/>
</dbReference>
<keyword evidence="2" id="KW-0813">Transport</keyword>
<dbReference type="GO" id="GO:0016887">
    <property type="term" value="F:ATP hydrolysis activity"/>
    <property type="evidence" value="ECO:0007669"/>
    <property type="project" value="InterPro"/>
</dbReference>
<accession>A0A1H4AKW9</accession>
<keyword evidence="3" id="KW-0547">Nucleotide-binding</keyword>
<evidence type="ECO:0000256" key="4">
    <source>
        <dbReference type="ARBA" id="ARBA00022840"/>
    </source>
</evidence>
<dbReference type="InterPro" id="IPR013563">
    <property type="entry name" value="Oligopep_ABC_C"/>
</dbReference>
<feature type="domain" description="ABC transporter" evidence="5">
    <location>
        <begin position="6"/>
        <end position="256"/>
    </location>
</feature>
<keyword evidence="4 6" id="KW-0067">ATP-binding</keyword>
<dbReference type="Pfam" id="PF00005">
    <property type="entry name" value="ABC_tran"/>
    <property type="match status" value="1"/>
</dbReference>
<evidence type="ECO:0000256" key="2">
    <source>
        <dbReference type="ARBA" id="ARBA00022448"/>
    </source>
</evidence>
<dbReference type="NCBIfam" id="TIGR01727">
    <property type="entry name" value="oligo_HPY"/>
    <property type="match status" value="1"/>
</dbReference>
<dbReference type="Pfam" id="PF08352">
    <property type="entry name" value="oligo_HPY"/>
    <property type="match status" value="1"/>
</dbReference>
<organism evidence="6 7">
    <name type="scientific">Thalassobacillus cyri</name>
    <dbReference type="NCBI Taxonomy" id="571932"/>
    <lineage>
        <taxon>Bacteria</taxon>
        <taxon>Bacillati</taxon>
        <taxon>Bacillota</taxon>
        <taxon>Bacilli</taxon>
        <taxon>Bacillales</taxon>
        <taxon>Bacillaceae</taxon>
        <taxon>Thalassobacillus</taxon>
    </lineage>
</organism>
<dbReference type="STRING" id="571932.SAMN05421743_104124"/>
<dbReference type="CDD" id="cd03257">
    <property type="entry name" value="ABC_NikE_OppD_transporters"/>
    <property type="match status" value="1"/>
</dbReference>
<evidence type="ECO:0000313" key="7">
    <source>
        <dbReference type="Proteomes" id="UP000198584"/>
    </source>
</evidence>
<dbReference type="EMBL" id="FNQR01000004">
    <property type="protein sequence ID" value="SEA36314.1"/>
    <property type="molecule type" value="Genomic_DNA"/>
</dbReference>
<dbReference type="InterPro" id="IPR050319">
    <property type="entry name" value="ABC_transp_ATP-bind"/>
</dbReference>
<dbReference type="GO" id="GO:0005524">
    <property type="term" value="F:ATP binding"/>
    <property type="evidence" value="ECO:0007669"/>
    <property type="project" value="UniProtKB-KW"/>
</dbReference>
<dbReference type="PROSITE" id="PS50893">
    <property type="entry name" value="ABC_TRANSPORTER_2"/>
    <property type="match status" value="1"/>
</dbReference>
<dbReference type="RefSeq" id="WP_093043662.1">
    <property type="nucleotide sequence ID" value="NZ_FNQR01000004.1"/>
</dbReference>
<sequence length="323" mass="36546">MSETLLKVEALEKFFPVKAGIFKRTKGYVKAVNDVSFEVKAKETLSLVGESGCGKSTLGRSILRILEPTGGKVLFNDKNILDYSKQDLRKMRRDMQLVFQDPYSSLNPRMTVRELVSEPLYTHFSISKMEADQRVDEILEKVGLPLEHSKRYPHQFSGGQRQRISIARALVLKPKLVVADEPVSALDVSIQAQILKLLVDLQEEFDLTYLFISHDLNVVKHISDRVGVMYLGKIMELADTEALYEEPLHPYTKALLSAVPTSDPLVKKERIILKGDVPSPTDPPSGCPFHQRCPLAEEKCQNVLPEFVQVRPKHWVACHLVEQ</sequence>
<evidence type="ECO:0000256" key="1">
    <source>
        <dbReference type="ARBA" id="ARBA00005417"/>
    </source>
</evidence>
<dbReference type="SMART" id="SM00382">
    <property type="entry name" value="AAA"/>
    <property type="match status" value="1"/>
</dbReference>
<dbReference type="PROSITE" id="PS00211">
    <property type="entry name" value="ABC_TRANSPORTER_1"/>
    <property type="match status" value="1"/>
</dbReference>
<evidence type="ECO:0000313" key="6">
    <source>
        <dbReference type="EMBL" id="SEA36314.1"/>
    </source>
</evidence>
<dbReference type="FunFam" id="3.40.50.300:FF:000016">
    <property type="entry name" value="Oligopeptide ABC transporter ATP-binding component"/>
    <property type="match status" value="1"/>
</dbReference>
<name>A0A1H4AKW9_9BACI</name>
<dbReference type="OrthoDB" id="9802264at2"/>
<reference evidence="6 7" key="1">
    <citation type="submission" date="2016-10" db="EMBL/GenBank/DDBJ databases">
        <authorList>
            <person name="de Groot N.N."/>
        </authorList>
    </citation>
    <scope>NUCLEOTIDE SEQUENCE [LARGE SCALE GENOMIC DNA]</scope>
    <source>
        <strain evidence="6 7">CCM7597</strain>
    </source>
</reference>
<dbReference type="GO" id="GO:0015833">
    <property type="term" value="P:peptide transport"/>
    <property type="evidence" value="ECO:0007669"/>
    <property type="project" value="InterPro"/>
</dbReference>